<dbReference type="SMART" id="SM00360">
    <property type="entry name" value="RRM"/>
    <property type="match status" value="2"/>
</dbReference>
<feature type="region of interest" description="Disordered" evidence="3">
    <location>
        <begin position="68"/>
        <end position="93"/>
    </location>
</feature>
<dbReference type="Gene3D" id="3.30.70.330">
    <property type="match status" value="1"/>
</dbReference>
<feature type="compositionally biased region" description="Low complexity" evidence="3">
    <location>
        <begin position="448"/>
        <end position="457"/>
    </location>
</feature>
<dbReference type="CDD" id="cd12531">
    <property type="entry name" value="RRM3_MEI2_like"/>
    <property type="match status" value="1"/>
</dbReference>
<dbReference type="Proteomes" id="UP000027120">
    <property type="component" value="Unassembled WGS sequence"/>
</dbReference>
<dbReference type="InterPro" id="IPR000504">
    <property type="entry name" value="RRM_dom"/>
</dbReference>
<evidence type="ECO:0000256" key="1">
    <source>
        <dbReference type="ARBA" id="ARBA00022884"/>
    </source>
</evidence>
<sequence>MEQQSGDSVSGHSKGSSNIPSLTIPKKVGSGAWGISFGTEANNASNDASLFSSSLPVLPHEKLNFADSEHHDQSVDDSSPTLNKIDLENESNGPLAGVETIGSLLPDDENDLLAGLVDDFDLRGLPSQLEDLEDDLFDSGGGMELEFEPHESLSIGVSKLNISDGIAGTGIAHYPISNGVGTVAGEHPYGEHPSRTLFVRNINSNVEDLELRSLFEQYGDIRTLYTACKHRGFFYDVRAAEAALRALNRSDINGKRIKLEPSRPGGARRNLMQQLNQELEQDEARGFRHQVGSPVTNSPPGTWAQFGSPVERNPLHAFSKSPGLGTLSPINSNPLHAFSKSTGLATPTPVNSNHLPGLASILPPHLSNTGKIAPIGKDQGRANQTNHMFSNSASLQGAAYQHSQSFPEQKLSASPGPKSPFGESNSNSSGVGTLSGPQFLWGSPPPYSERSSSSAWPTSSVGHPFSSSGQGQGFPYGSRHGSFIGSHHQHHVGSAPSGVSLDRNFGFFPESPETSFTNPVPLGGMGLSRNNAGYMMNVGGRVGVGLPLNVTDNGSPSLRMMSFPRHGPLFFGNGSYSGLGTTSNEAFTERGRTRRVENCGSQVDSKKQYQLDLDKIISGEDTRTTLMIKNIPNKYTSKMLLAAIDENHRGTYDFLYLPIDFKNKCNVGYAFINMVSPSHIISFYEAFNGKKWEKFNSEKVASLAYARIQGQAALVTHFQNSSLMNEDKRCRPIVFHSEGQETSDQEALLSSNLNIFIRQPDGSYSGDSLESLNGYPDEKPEKI</sequence>
<dbReference type="AlphaFoldDB" id="A0A067FCL5"/>
<dbReference type="Pfam" id="PF04059">
    <property type="entry name" value="RRM_2"/>
    <property type="match status" value="1"/>
</dbReference>
<evidence type="ECO:0000313" key="5">
    <source>
        <dbReference type="EMBL" id="KDO60946.1"/>
    </source>
</evidence>
<dbReference type="InterPro" id="IPR034454">
    <property type="entry name" value="MEI2-like_RRM3"/>
</dbReference>
<name>A0A067FCL5_CITSI</name>
<feature type="region of interest" description="Disordered" evidence="3">
    <location>
        <begin position="1"/>
        <end position="26"/>
    </location>
</feature>
<feature type="compositionally biased region" description="Polar residues" evidence="3">
    <location>
        <begin position="395"/>
        <end position="407"/>
    </location>
</feature>
<keyword evidence="1 2" id="KW-0694">RNA-binding</keyword>
<evidence type="ECO:0000256" key="3">
    <source>
        <dbReference type="SAM" id="MobiDB-lite"/>
    </source>
</evidence>
<keyword evidence="6" id="KW-1185">Reference proteome</keyword>
<evidence type="ECO:0000259" key="4">
    <source>
        <dbReference type="PROSITE" id="PS50102"/>
    </source>
</evidence>
<dbReference type="SMR" id="A0A067FCL5"/>
<dbReference type="PROSITE" id="PS50102">
    <property type="entry name" value="RRM"/>
    <property type="match status" value="1"/>
</dbReference>
<dbReference type="InterPro" id="IPR007201">
    <property type="entry name" value="Mei2-like_Rrm_C"/>
</dbReference>
<feature type="compositionally biased region" description="Polar residues" evidence="3">
    <location>
        <begin position="458"/>
        <end position="469"/>
    </location>
</feature>
<protein>
    <recommendedName>
        <fullName evidence="4">RRM domain-containing protein</fullName>
    </recommendedName>
</protein>
<feature type="compositionally biased region" description="Polar residues" evidence="3">
    <location>
        <begin position="1"/>
        <end position="21"/>
    </location>
</feature>
<dbReference type="Pfam" id="PF00076">
    <property type="entry name" value="RRM_1"/>
    <property type="match status" value="1"/>
</dbReference>
<proteinExistence type="predicted"/>
<feature type="domain" description="RRM" evidence="4">
    <location>
        <begin position="195"/>
        <end position="264"/>
    </location>
</feature>
<dbReference type="GO" id="GO:0003723">
    <property type="term" value="F:RNA binding"/>
    <property type="evidence" value="ECO:0007669"/>
    <property type="project" value="UniProtKB-UniRule"/>
</dbReference>
<feature type="compositionally biased region" description="Polar residues" evidence="3">
    <location>
        <begin position="422"/>
        <end position="436"/>
    </location>
</feature>
<evidence type="ECO:0000256" key="2">
    <source>
        <dbReference type="PROSITE-ProRule" id="PRU00176"/>
    </source>
</evidence>
<reference evidence="5 6" key="1">
    <citation type="submission" date="2014-04" db="EMBL/GenBank/DDBJ databases">
        <authorList>
            <consortium name="International Citrus Genome Consortium"/>
            <person name="Gmitter F."/>
            <person name="Chen C."/>
            <person name="Farmerie W."/>
            <person name="Harkins T."/>
            <person name="Desany B."/>
            <person name="Mohiuddin M."/>
            <person name="Kodira C."/>
            <person name="Borodovsky M."/>
            <person name="Lomsadze A."/>
            <person name="Burns P."/>
            <person name="Jenkins J."/>
            <person name="Prochnik S."/>
            <person name="Shu S."/>
            <person name="Chapman J."/>
            <person name="Pitluck S."/>
            <person name="Schmutz J."/>
            <person name="Rokhsar D."/>
        </authorList>
    </citation>
    <scope>NUCLEOTIDE SEQUENCE</scope>
</reference>
<accession>A0A067FCL5</accession>
<dbReference type="EMBL" id="KK784929">
    <property type="protein sequence ID" value="KDO60946.1"/>
    <property type="molecule type" value="Genomic_DNA"/>
</dbReference>
<feature type="region of interest" description="Disordered" evidence="3">
    <location>
        <begin position="763"/>
        <end position="783"/>
    </location>
</feature>
<dbReference type="InterPro" id="IPR035979">
    <property type="entry name" value="RBD_domain_sf"/>
</dbReference>
<dbReference type="SUPFAM" id="SSF54928">
    <property type="entry name" value="RNA-binding domain, RBD"/>
    <property type="match status" value="2"/>
</dbReference>
<gene>
    <name evidence="5" type="ORF">CISIN_1g002871mg</name>
</gene>
<evidence type="ECO:0000313" key="6">
    <source>
        <dbReference type="Proteomes" id="UP000027120"/>
    </source>
</evidence>
<organism evidence="5 6">
    <name type="scientific">Citrus sinensis</name>
    <name type="common">Sweet orange</name>
    <name type="synonym">Citrus aurantium var. sinensis</name>
    <dbReference type="NCBI Taxonomy" id="2711"/>
    <lineage>
        <taxon>Eukaryota</taxon>
        <taxon>Viridiplantae</taxon>
        <taxon>Streptophyta</taxon>
        <taxon>Embryophyta</taxon>
        <taxon>Tracheophyta</taxon>
        <taxon>Spermatophyta</taxon>
        <taxon>Magnoliopsida</taxon>
        <taxon>eudicotyledons</taxon>
        <taxon>Gunneridae</taxon>
        <taxon>Pentapetalae</taxon>
        <taxon>rosids</taxon>
        <taxon>malvids</taxon>
        <taxon>Sapindales</taxon>
        <taxon>Rutaceae</taxon>
        <taxon>Aurantioideae</taxon>
        <taxon>Citrus</taxon>
    </lineage>
</organism>
<feature type="region of interest" description="Disordered" evidence="3">
    <location>
        <begin position="395"/>
        <end position="496"/>
    </location>
</feature>
<dbReference type="PANTHER" id="PTHR23189">
    <property type="entry name" value="RNA RECOGNITION MOTIF-CONTAINING"/>
    <property type="match status" value="1"/>
</dbReference>
<dbReference type="InterPro" id="IPR012677">
    <property type="entry name" value="Nucleotide-bd_a/b_plait_sf"/>
</dbReference>